<protein>
    <submittedName>
        <fullName evidence="1">Uncharacterized protein</fullName>
    </submittedName>
</protein>
<comment type="caution">
    <text evidence="1">The sequence shown here is derived from an EMBL/GenBank/DDBJ whole genome shotgun (WGS) entry which is preliminary data.</text>
</comment>
<proteinExistence type="predicted"/>
<sequence>MDRTGELLDEVRPTGRIAVSVSEPHRRAPTMWSRVRAHTGPASPEEWSANGTWHYYAISGQLKQ</sequence>
<evidence type="ECO:0000313" key="1">
    <source>
        <dbReference type="EMBL" id="KAF2158090.1"/>
    </source>
</evidence>
<gene>
    <name evidence="1" type="ORF">K461DRAFT_274343</name>
</gene>
<reference evidence="1" key="1">
    <citation type="journal article" date="2020" name="Stud. Mycol.">
        <title>101 Dothideomycetes genomes: a test case for predicting lifestyles and emergence of pathogens.</title>
        <authorList>
            <person name="Haridas S."/>
            <person name="Albert R."/>
            <person name="Binder M."/>
            <person name="Bloem J."/>
            <person name="Labutti K."/>
            <person name="Salamov A."/>
            <person name="Andreopoulos B."/>
            <person name="Baker S."/>
            <person name="Barry K."/>
            <person name="Bills G."/>
            <person name="Bluhm B."/>
            <person name="Cannon C."/>
            <person name="Castanera R."/>
            <person name="Culley D."/>
            <person name="Daum C."/>
            <person name="Ezra D."/>
            <person name="Gonzalez J."/>
            <person name="Henrissat B."/>
            <person name="Kuo A."/>
            <person name="Liang C."/>
            <person name="Lipzen A."/>
            <person name="Lutzoni F."/>
            <person name="Magnuson J."/>
            <person name="Mondo S."/>
            <person name="Nolan M."/>
            <person name="Ohm R."/>
            <person name="Pangilinan J."/>
            <person name="Park H.-J."/>
            <person name="Ramirez L."/>
            <person name="Alfaro M."/>
            <person name="Sun H."/>
            <person name="Tritt A."/>
            <person name="Yoshinaga Y."/>
            <person name="Zwiers L.-H."/>
            <person name="Turgeon B."/>
            <person name="Goodwin S."/>
            <person name="Spatafora J."/>
            <person name="Crous P."/>
            <person name="Grigoriev I."/>
        </authorList>
    </citation>
    <scope>NUCLEOTIDE SEQUENCE</scope>
    <source>
        <strain evidence="1">CBS 260.36</strain>
    </source>
</reference>
<name>A0A9P4JCI2_9PEZI</name>
<evidence type="ECO:0000313" key="2">
    <source>
        <dbReference type="Proteomes" id="UP000799439"/>
    </source>
</evidence>
<dbReference type="Proteomes" id="UP000799439">
    <property type="component" value="Unassembled WGS sequence"/>
</dbReference>
<accession>A0A9P4JCI2</accession>
<dbReference type="AlphaFoldDB" id="A0A9P4JCI2"/>
<keyword evidence="2" id="KW-1185">Reference proteome</keyword>
<dbReference type="EMBL" id="ML996081">
    <property type="protein sequence ID" value="KAF2158090.1"/>
    <property type="molecule type" value="Genomic_DNA"/>
</dbReference>
<organism evidence="1 2">
    <name type="scientific">Myriangium duriaei CBS 260.36</name>
    <dbReference type="NCBI Taxonomy" id="1168546"/>
    <lineage>
        <taxon>Eukaryota</taxon>
        <taxon>Fungi</taxon>
        <taxon>Dikarya</taxon>
        <taxon>Ascomycota</taxon>
        <taxon>Pezizomycotina</taxon>
        <taxon>Dothideomycetes</taxon>
        <taxon>Dothideomycetidae</taxon>
        <taxon>Myriangiales</taxon>
        <taxon>Myriangiaceae</taxon>
        <taxon>Myriangium</taxon>
    </lineage>
</organism>